<gene>
    <name evidence="2" type="ORF">ATY39_17245</name>
</gene>
<keyword evidence="2" id="KW-0614">Plasmid</keyword>
<keyword evidence="3" id="KW-1185">Reference proteome</keyword>
<accession>A0A143HHF7</accession>
<reference evidence="2 3" key="1">
    <citation type="journal article" date="2016" name="Genome Announc.">
        <title>Whole-Genome Sequence of Rummeliibacillus stabekisii Strain PP9 Isolated from Antarctic Soil.</title>
        <authorList>
            <person name="da Mota F.F."/>
            <person name="Vollu R.E."/>
            <person name="Jurelevicius D."/>
            <person name="Seldin L."/>
        </authorList>
    </citation>
    <scope>NUCLEOTIDE SEQUENCE [LARGE SCALE GENOMIC DNA]</scope>
    <source>
        <strain evidence="2 3">PP9</strain>
        <plasmid evidence="2">pPP9</plasmid>
    </source>
</reference>
<keyword evidence="1" id="KW-0175">Coiled coil</keyword>
<evidence type="ECO:0000313" key="3">
    <source>
        <dbReference type="Proteomes" id="UP000076021"/>
    </source>
</evidence>
<protein>
    <submittedName>
        <fullName evidence="2">Uncharacterized protein</fullName>
    </submittedName>
</protein>
<evidence type="ECO:0000313" key="2">
    <source>
        <dbReference type="EMBL" id="AMX01169.1"/>
    </source>
</evidence>
<dbReference type="Proteomes" id="UP000076021">
    <property type="component" value="Plasmid pPP9"/>
</dbReference>
<dbReference type="AlphaFoldDB" id="A0A143HHF7"/>
<feature type="coiled-coil region" evidence="1">
    <location>
        <begin position="8"/>
        <end position="42"/>
    </location>
</feature>
<proteinExistence type="predicted"/>
<dbReference type="KEGG" id="rst:ATY39_17245"/>
<geneLocation type="plasmid" evidence="3">
    <name>ppp9</name>
</geneLocation>
<dbReference type="EMBL" id="CP014807">
    <property type="protein sequence ID" value="AMX01169.1"/>
    <property type="molecule type" value="Genomic_DNA"/>
</dbReference>
<reference evidence="3" key="2">
    <citation type="submission" date="2016-03" db="EMBL/GenBank/DDBJ databases">
        <authorList>
            <person name="Seldin L."/>
        </authorList>
    </citation>
    <scope>NUCLEOTIDE SEQUENCE [LARGE SCALE GENOMIC DNA]</scope>
    <source>
        <strain evidence="3">PP9</strain>
        <plasmid evidence="3">ppp9</plasmid>
    </source>
</reference>
<sequence>MIALKAENQELKALLSAQSGAIKDLEIKQDKALSAIEQQKDSVVLTNMQERIDTMLRHQTKLAETAPNTNALMAEIRKLNSKIAELEILTTNGQTKSGFWSRLLKNRMTQN</sequence>
<dbReference type="RefSeq" id="WP_066792106.1">
    <property type="nucleotide sequence ID" value="NZ_CP014807.1"/>
</dbReference>
<organism evidence="2 3">
    <name type="scientific">Rummeliibacillus stabekisii</name>
    <dbReference type="NCBI Taxonomy" id="241244"/>
    <lineage>
        <taxon>Bacteria</taxon>
        <taxon>Bacillati</taxon>
        <taxon>Bacillota</taxon>
        <taxon>Bacilli</taxon>
        <taxon>Bacillales</taxon>
        <taxon>Caryophanaceae</taxon>
        <taxon>Rummeliibacillus</taxon>
    </lineage>
</organism>
<evidence type="ECO:0000256" key="1">
    <source>
        <dbReference type="SAM" id="Coils"/>
    </source>
</evidence>
<name>A0A143HHF7_9BACL</name>